<dbReference type="PANTHER" id="PTHR33170:SF34">
    <property type="entry name" value="OS05G0102200 PROTEIN"/>
    <property type="match status" value="1"/>
</dbReference>
<evidence type="ECO:0000313" key="1">
    <source>
        <dbReference type="EMBL" id="SPT15895.1"/>
    </source>
</evidence>
<accession>A0A7H4LBA7</accession>
<organism evidence="1 2">
    <name type="scientific">Triticum aestivum</name>
    <name type="common">Wheat</name>
    <dbReference type="NCBI Taxonomy" id="4565"/>
    <lineage>
        <taxon>Eukaryota</taxon>
        <taxon>Viridiplantae</taxon>
        <taxon>Streptophyta</taxon>
        <taxon>Embryophyta</taxon>
        <taxon>Tracheophyta</taxon>
        <taxon>Spermatophyta</taxon>
        <taxon>Magnoliopsida</taxon>
        <taxon>Liliopsida</taxon>
        <taxon>Poales</taxon>
        <taxon>Poaceae</taxon>
        <taxon>BOP clade</taxon>
        <taxon>Pooideae</taxon>
        <taxon>Triticodae</taxon>
        <taxon>Triticeae</taxon>
        <taxon>Triticinae</taxon>
        <taxon>Triticum</taxon>
    </lineage>
</organism>
<protein>
    <submittedName>
        <fullName evidence="1">Uncharacterized protein</fullName>
    </submittedName>
</protein>
<dbReference type="Proteomes" id="UP000280104">
    <property type="component" value="Chromosome II"/>
</dbReference>
<proteinExistence type="predicted"/>
<sequence>MAIITISSGNLNETTLVQGMARMFDWGWTWRAKFQSPKTFLVRFPNKAKLVELKNFEKFTLLGAKAVIEVDFWNPDDKAKGKLHTISVQMHGVPDSLRHFLGICEFGSALGPVVEVDVEHIHSREEIRLKVGVRDLHKIPSGTEITTKDLLLYDIEFSLESVAEQGWYKVEEGKKGKSLSTLTWRSLITRKSVKKS</sequence>
<dbReference type="EMBL" id="LS480641">
    <property type="protein sequence ID" value="SPT15895.1"/>
    <property type="molecule type" value="Genomic_DNA"/>
</dbReference>
<reference evidence="1 2" key="1">
    <citation type="submission" date="2018-05" db="EMBL/GenBank/DDBJ databases">
        <authorList>
            <person name="Thind KAUR A."/>
        </authorList>
    </citation>
    <scope>NUCLEOTIDE SEQUENCE [LARGE SCALE GENOMIC DNA]</scope>
</reference>
<dbReference type="AlphaFoldDB" id="A0A7H4LBA7"/>
<evidence type="ECO:0000313" key="2">
    <source>
        <dbReference type="Proteomes" id="UP000280104"/>
    </source>
</evidence>
<gene>
    <name evidence="1" type="ORF">CAMPLR22A2D_LOCUS487</name>
</gene>
<name>A0A7H4LBA7_WHEAT</name>
<dbReference type="PANTHER" id="PTHR33170">
    <property type="entry name" value="DUF4283 DOMAIN-CONTAINING PROTEIN-RELATED"/>
    <property type="match status" value="1"/>
</dbReference>